<dbReference type="RefSeq" id="WP_095910022.1">
    <property type="nucleotide sequence ID" value="NZ_CAUPZR010000042.1"/>
</dbReference>
<dbReference type="EMBL" id="CP022386">
    <property type="protein sequence ID" value="ATA86674.1"/>
    <property type="molecule type" value="Genomic_DNA"/>
</dbReference>
<evidence type="ECO:0000313" key="4">
    <source>
        <dbReference type="Proteomes" id="UP001324270"/>
    </source>
</evidence>
<dbReference type="EMBL" id="JAYKBV010000008">
    <property type="protein sequence ID" value="MEB3040530.1"/>
    <property type="molecule type" value="Genomic_DNA"/>
</dbReference>
<proteinExistence type="predicted"/>
<dbReference type="OrthoDB" id="1149248at2"/>
<reference evidence="3" key="2">
    <citation type="submission" date="2017-06" db="EMBL/GenBank/DDBJ databases">
        <title>Capnocytophaga spp. assemblies.</title>
        <authorList>
            <person name="Gulvik C.A."/>
        </authorList>
    </citation>
    <scope>NUCLEOTIDE SEQUENCE [LARGE SCALE GENOMIC DNA]</scope>
    <source>
        <strain evidence="3">H1496</strain>
    </source>
</reference>
<dbReference type="Proteomes" id="UP000217250">
    <property type="component" value="Chromosome"/>
</dbReference>
<evidence type="ECO:0000313" key="3">
    <source>
        <dbReference type="Proteomes" id="UP000217250"/>
    </source>
</evidence>
<reference evidence="1" key="1">
    <citation type="journal article" date="2017" name="Genome Announc.">
        <title>Twelve Complete Reference Genomes of Clinical Isolates in the Capnocytophaga Genus.</title>
        <authorList>
            <person name="Villarma A."/>
            <person name="Gulvik C.A."/>
            <person name="Rowe L.A."/>
            <person name="Sheth M."/>
            <person name="Juieng P."/>
            <person name="Nicholson A.C."/>
            <person name="Loparev V.N."/>
            <person name="McQuiston J.R."/>
        </authorList>
    </citation>
    <scope>NUCLEOTIDE SEQUENCE</scope>
    <source>
        <strain evidence="1">H1496</strain>
    </source>
</reference>
<dbReference type="KEGG" id="cgh:CGC50_05535"/>
<gene>
    <name evidence="1" type="ORF">CGC50_05535</name>
    <name evidence="2" type="ORF">VJJ49_07465</name>
</gene>
<evidence type="ECO:0000313" key="2">
    <source>
        <dbReference type="EMBL" id="MEB3040530.1"/>
    </source>
</evidence>
<dbReference type="AlphaFoldDB" id="A0A250FNM2"/>
<protein>
    <submittedName>
        <fullName evidence="1">Uncharacterized protein</fullName>
    </submittedName>
</protein>
<keyword evidence="4" id="KW-1185">Reference proteome</keyword>
<dbReference type="GeneID" id="84808024"/>
<evidence type="ECO:0000313" key="1">
    <source>
        <dbReference type="EMBL" id="ATA86674.1"/>
    </source>
</evidence>
<organism evidence="1 3">
    <name type="scientific">Capnocytophaga gingivalis</name>
    <dbReference type="NCBI Taxonomy" id="1017"/>
    <lineage>
        <taxon>Bacteria</taxon>
        <taxon>Pseudomonadati</taxon>
        <taxon>Bacteroidota</taxon>
        <taxon>Flavobacteriia</taxon>
        <taxon>Flavobacteriales</taxon>
        <taxon>Flavobacteriaceae</taxon>
        <taxon>Capnocytophaga</taxon>
    </lineage>
</organism>
<accession>A0A250FNM2</accession>
<name>A0A250FNM2_9FLAO</name>
<dbReference type="Proteomes" id="UP001324270">
    <property type="component" value="Unassembled WGS sequence"/>
</dbReference>
<sequence length="144" mass="16469">MTFEIETHLYQLLSTPEVRKRLGLSGGIYLGNDRPNDSQKEDIVIQCLACRYLRPKGQPPSEKLPPPSGQAQILLYVPDHYVYMGRIGAQYVSPRYRLKELCQEVISALRASWVQGNIHYIIDKQTLTSFAKIHQHAATITLRF</sequence>
<reference evidence="2 4" key="3">
    <citation type="submission" date="2023-12" db="EMBL/GenBank/DDBJ databases">
        <title>Genomic sequences of Capnocytophaga and Parvimonas strains.</title>
        <authorList>
            <person name="Watt R.M."/>
            <person name="Wang M."/>
            <person name="Yang T."/>
            <person name="Tong W.M."/>
        </authorList>
    </citation>
    <scope>NUCLEOTIDE SEQUENCE [LARGE SCALE GENOMIC DNA]</scope>
    <source>
        <strain evidence="2 4">CCUG 13156</strain>
    </source>
</reference>